<keyword evidence="4" id="KW-1185">Reference proteome</keyword>
<dbReference type="EMBL" id="CP036432">
    <property type="protein sequence ID" value="QDV82979.1"/>
    <property type="molecule type" value="Genomic_DNA"/>
</dbReference>
<proteinExistence type="predicted"/>
<keyword evidence="2" id="KW-0812">Transmembrane</keyword>
<reference evidence="3 4" key="1">
    <citation type="submission" date="2019-02" db="EMBL/GenBank/DDBJ databases">
        <title>Deep-cultivation of Planctomycetes and their phenomic and genomic characterization uncovers novel biology.</title>
        <authorList>
            <person name="Wiegand S."/>
            <person name="Jogler M."/>
            <person name="Boedeker C."/>
            <person name="Pinto D."/>
            <person name="Vollmers J."/>
            <person name="Rivas-Marin E."/>
            <person name="Kohn T."/>
            <person name="Peeters S.H."/>
            <person name="Heuer A."/>
            <person name="Rast P."/>
            <person name="Oberbeckmann S."/>
            <person name="Bunk B."/>
            <person name="Jeske O."/>
            <person name="Meyerdierks A."/>
            <person name="Storesund J.E."/>
            <person name="Kallscheuer N."/>
            <person name="Luecker S."/>
            <person name="Lage O.M."/>
            <person name="Pohl T."/>
            <person name="Merkel B.J."/>
            <person name="Hornburger P."/>
            <person name="Mueller R.-W."/>
            <person name="Bruemmer F."/>
            <person name="Labrenz M."/>
            <person name="Spormann A.M."/>
            <person name="Op den Camp H."/>
            <person name="Overmann J."/>
            <person name="Amann R."/>
            <person name="Jetten M.S.M."/>
            <person name="Mascher T."/>
            <person name="Medema M.H."/>
            <person name="Devos D.P."/>
            <person name="Kaster A.-K."/>
            <person name="Ovreas L."/>
            <person name="Rohde M."/>
            <person name="Galperin M.Y."/>
            <person name="Jogler C."/>
        </authorList>
    </citation>
    <scope>NUCLEOTIDE SEQUENCE [LARGE SCALE GENOMIC DNA]</scope>
    <source>
        <strain evidence="3 4">TBK1r</strain>
    </source>
</reference>
<feature type="transmembrane region" description="Helical" evidence="2">
    <location>
        <begin position="21"/>
        <end position="39"/>
    </location>
</feature>
<evidence type="ECO:0000256" key="1">
    <source>
        <dbReference type="SAM" id="MobiDB-lite"/>
    </source>
</evidence>
<evidence type="ECO:0000313" key="3">
    <source>
        <dbReference type="EMBL" id="QDV82979.1"/>
    </source>
</evidence>
<feature type="region of interest" description="Disordered" evidence="1">
    <location>
        <begin position="64"/>
        <end position="94"/>
    </location>
</feature>
<gene>
    <name evidence="3" type="ORF">TBK1r_19120</name>
</gene>
<accession>A0ABX5XLV9</accession>
<sequence length="227" mass="25357">MNRIRNRSGSQPFGWRLPLGTKGIGSIAVVLLVGLYAFARPHLNDQFGWQLPGLNQQAEQDTFAVPTRPTQSPEQTPDRSASGSADATDQDGRNSIADLRYGLLREVRPNEFVSPEGLRYVPGSAEGHRLEHLRRHTEDMPSRPGKHGVFDGGMEGALVTIDDAYGRAKKKQRSTKQTDRDRTIYTVDMERRVGYVGGREGERQNHPIARRVKLVLEDTIVITAYPL</sequence>
<name>A0ABX5XLV9_9BACT</name>
<dbReference type="Proteomes" id="UP000318081">
    <property type="component" value="Chromosome"/>
</dbReference>
<keyword evidence="2" id="KW-0472">Membrane</keyword>
<dbReference type="RefSeq" id="WP_145209167.1">
    <property type="nucleotide sequence ID" value="NZ_CP036432.1"/>
</dbReference>
<feature type="compositionally biased region" description="Polar residues" evidence="1">
    <location>
        <begin position="68"/>
        <end position="87"/>
    </location>
</feature>
<evidence type="ECO:0000313" key="4">
    <source>
        <dbReference type="Proteomes" id="UP000318081"/>
    </source>
</evidence>
<organism evidence="3 4">
    <name type="scientific">Stieleria magnilauensis</name>
    <dbReference type="NCBI Taxonomy" id="2527963"/>
    <lineage>
        <taxon>Bacteria</taxon>
        <taxon>Pseudomonadati</taxon>
        <taxon>Planctomycetota</taxon>
        <taxon>Planctomycetia</taxon>
        <taxon>Pirellulales</taxon>
        <taxon>Pirellulaceae</taxon>
        <taxon>Stieleria</taxon>
    </lineage>
</organism>
<keyword evidence="2" id="KW-1133">Transmembrane helix</keyword>
<protein>
    <submittedName>
        <fullName evidence="3">Uncharacterized protein</fullName>
    </submittedName>
</protein>
<evidence type="ECO:0000256" key="2">
    <source>
        <dbReference type="SAM" id="Phobius"/>
    </source>
</evidence>